<dbReference type="PANTHER" id="PTHR11712">
    <property type="entry name" value="POLYKETIDE SYNTHASE-RELATED"/>
    <property type="match status" value="1"/>
</dbReference>
<evidence type="ECO:0000256" key="11">
    <source>
        <dbReference type="ARBA" id="ARBA00048506"/>
    </source>
</evidence>
<evidence type="ECO:0000256" key="5">
    <source>
        <dbReference type="ARBA" id="ARBA00022679"/>
    </source>
</evidence>
<evidence type="ECO:0000256" key="1">
    <source>
        <dbReference type="ARBA" id="ARBA00004496"/>
    </source>
</evidence>
<dbReference type="InterPro" id="IPR014031">
    <property type="entry name" value="Ketoacyl_synth_C"/>
</dbReference>
<evidence type="ECO:0000259" key="12">
    <source>
        <dbReference type="PROSITE" id="PS52004"/>
    </source>
</evidence>
<dbReference type="Pfam" id="PF02801">
    <property type="entry name" value="Ketoacyl-synt_C"/>
    <property type="match status" value="1"/>
</dbReference>
<gene>
    <name evidence="13" type="ORF">ASZ90_005893</name>
</gene>
<dbReference type="SUPFAM" id="SSF53901">
    <property type="entry name" value="Thiolase-like"/>
    <property type="match status" value="1"/>
</dbReference>
<evidence type="ECO:0000256" key="3">
    <source>
        <dbReference type="ARBA" id="ARBA00011738"/>
    </source>
</evidence>
<evidence type="ECO:0000256" key="4">
    <source>
        <dbReference type="ARBA" id="ARBA00022490"/>
    </source>
</evidence>
<feature type="domain" description="Ketosynthase family 3 (KS3)" evidence="12">
    <location>
        <begin position="2"/>
        <end position="422"/>
    </location>
</feature>
<dbReference type="PROSITE" id="PS52004">
    <property type="entry name" value="KS3_2"/>
    <property type="match status" value="1"/>
</dbReference>
<protein>
    <recommendedName>
        <fullName evidence="7">3-oxoacyl-[acyl-carrier-protein] synthase 1</fullName>
    </recommendedName>
    <alternativeName>
        <fullName evidence="8">3-oxoacyl-[acyl-carrier-protein] synthase I</fullName>
    </alternativeName>
    <alternativeName>
        <fullName evidence="9">Beta-ketoacyl-ACP synthase I</fullName>
    </alternativeName>
</protein>
<dbReference type="Pfam" id="PF00109">
    <property type="entry name" value="ketoacyl-synt"/>
    <property type="match status" value="1"/>
</dbReference>
<dbReference type="GO" id="GO:0004315">
    <property type="term" value="F:3-oxoacyl-[acyl-carrier-protein] synthase activity"/>
    <property type="evidence" value="ECO:0007669"/>
    <property type="project" value="UniProtKB-EC"/>
</dbReference>
<accession>A0A0W8FTQ1</accession>
<comment type="similarity">
    <text evidence="2">Belongs to the thiolase-like superfamily. Beta-ketoacyl-ACP synthases family.</text>
</comment>
<dbReference type="AlphaFoldDB" id="A0A0W8FTQ1"/>
<evidence type="ECO:0000256" key="2">
    <source>
        <dbReference type="ARBA" id="ARBA00008467"/>
    </source>
</evidence>
<dbReference type="Gene3D" id="3.40.47.10">
    <property type="match status" value="1"/>
</dbReference>
<reference evidence="13" key="1">
    <citation type="journal article" date="2015" name="Proc. Natl. Acad. Sci. U.S.A.">
        <title>Networks of energetic and metabolic interactions define dynamics in microbial communities.</title>
        <authorList>
            <person name="Embree M."/>
            <person name="Liu J.K."/>
            <person name="Al-Bassam M.M."/>
            <person name="Zengler K."/>
        </authorList>
    </citation>
    <scope>NUCLEOTIDE SEQUENCE</scope>
</reference>
<dbReference type="InterPro" id="IPR016039">
    <property type="entry name" value="Thiolase-like"/>
</dbReference>
<evidence type="ECO:0000256" key="7">
    <source>
        <dbReference type="ARBA" id="ARBA00039450"/>
    </source>
</evidence>
<dbReference type="GO" id="GO:0006633">
    <property type="term" value="P:fatty acid biosynthetic process"/>
    <property type="evidence" value="ECO:0007669"/>
    <property type="project" value="TreeGrafter"/>
</dbReference>
<dbReference type="GO" id="GO:0005829">
    <property type="term" value="C:cytosol"/>
    <property type="evidence" value="ECO:0007669"/>
    <property type="project" value="TreeGrafter"/>
</dbReference>
<comment type="subcellular location">
    <subcellularLocation>
        <location evidence="1">Cytoplasm</location>
    </subcellularLocation>
</comment>
<evidence type="ECO:0000256" key="10">
    <source>
        <dbReference type="ARBA" id="ARBA00048121"/>
    </source>
</evidence>
<keyword evidence="6 13" id="KW-0012">Acyltransferase</keyword>
<name>A0A0W8FTQ1_9ZZZZ</name>
<organism evidence="13">
    <name type="scientific">hydrocarbon metagenome</name>
    <dbReference type="NCBI Taxonomy" id="938273"/>
    <lineage>
        <taxon>unclassified sequences</taxon>
        <taxon>metagenomes</taxon>
        <taxon>ecological metagenomes</taxon>
    </lineage>
</organism>
<dbReference type="CDD" id="cd00834">
    <property type="entry name" value="KAS_I_II"/>
    <property type="match status" value="1"/>
</dbReference>
<dbReference type="InterPro" id="IPR000794">
    <property type="entry name" value="Beta-ketoacyl_synthase"/>
</dbReference>
<evidence type="ECO:0000256" key="6">
    <source>
        <dbReference type="ARBA" id="ARBA00023315"/>
    </source>
</evidence>
<dbReference type="SMART" id="SM00825">
    <property type="entry name" value="PKS_KS"/>
    <property type="match status" value="1"/>
</dbReference>
<dbReference type="InterPro" id="IPR014030">
    <property type="entry name" value="Ketoacyl_synth_N"/>
</dbReference>
<keyword evidence="5 13" id="KW-0808">Transferase</keyword>
<evidence type="ECO:0000256" key="9">
    <source>
        <dbReference type="ARBA" id="ARBA00042143"/>
    </source>
</evidence>
<dbReference type="InterPro" id="IPR020841">
    <property type="entry name" value="PKS_Beta-ketoAc_synthase_dom"/>
</dbReference>
<dbReference type="EMBL" id="LNQE01000852">
    <property type="protein sequence ID" value="KUG24296.1"/>
    <property type="molecule type" value="Genomic_DNA"/>
</dbReference>
<comment type="subunit">
    <text evidence="3">Homodimer.</text>
</comment>
<comment type="catalytic activity">
    <reaction evidence="11">
        <text>a fatty acyl-[ACP] + malonyl-[ACP] + H(+) = a 3-oxoacyl-[ACP] + holo-[ACP] + CO2</text>
        <dbReference type="Rhea" id="RHEA:22836"/>
        <dbReference type="Rhea" id="RHEA-COMP:9623"/>
        <dbReference type="Rhea" id="RHEA-COMP:9685"/>
        <dbReference type="Rhea" id="RHEA-COMP:9916"/>
        <dbReference type="Rhea" id="RHEA-COMP:14125"/>
        <dbReference type="ChEBI" id="CHEBI:15378"/>
        <dbReference type="ChEBI" id="CHEBI:16526"/>
        <dbReference type="ChEBI" id="CHEBI:64479"/>
        <dbReference type="ChEBI" id="CHEBI:78449"/>
        <dbReference type="ChEBI" id="CHEBI:78776"/>
        <dbReference type="ChEBI" id="CHEBI:138651"/>
        <dbReference type="EC" id="2.3.1.41"/>
    </reaction>
    <physiologicalReaction direction="left-to-right" evidence="11">
        <dbReference type="Rhea" id="RHEA:22837"/>
    </physiologicalReaction>
</comment>
<sequence length="426" mass="45348">MKKRIVVTGMGVAAPNAHGLDDYEKALRGGVSGIRFVPKLQELNFGCQIAGIPENFDEIRKRYFDREKLMSINDNIGYASVSAVDAWKDAGLNVNSDDDNTVDWDTGVIAGSGIGGMDTIAHTIVPTINEGRVRRLGSRVVEQVMSSGTSARISGLLGLGNQVTSNSAACSTGNEAIIDAVWRIRMGLAKRMVAGGSEGATPYIWGGFDAMRVLCRKFNDNPTAGSRPLSATAGGFVPGSGAAMLILEDLETAVSRGARIYAEIIGGYVNCGGQRMGGSMTAPNPEGVKRCIRGAVADAGIDPAAVDAINGHLTATYADPYEVKNWAEALERNPKNFPYIQSTKSLIGHCLGAAGAIECVAVILQLYKGFLHPSINSEDAHPDIEEFAPKIPQKCLEFPEMKIIAKAGFGFGDVNSCIIFKKWDEN</sequence>
<comment type="catalytic activity">
    <reaction evidence="10">
        <text>(3Z)-decenoyl-[ACP] + malonyl-[ACP] + H(+) = 3-oxo-(5Z)-dodecenoyl-[ACP] + holo-[ACP] + CO2</text>
        <dbReference type="Rhea" id="RHEA:54940"/>
        <dbReference type="Rhea" id="RHEA-COMP:9623"/>
        <dbReference type="Rhea" id="RHEA-COMP:9685"/>
        <dbReference type="Rhea" id="RHEA-COMP:9927"/>
        <dbReference type="Rhea" id="RHEA-COMP:14042"/>
        <dbReference type="ChEBI" id="CHEBI:15378"/>
        <dbReference type="ChEBI" id="CHEBI:16526"/>
        <dbReference type="ChEBI" id="CHEBI:64479"/>
        <dbReference type="ChEBI" id="CHEBI:78449"/>
        <dbReference type="ChEBI" id="CHEBI:78798"/>
        <dbReference type="ChEBI" id="CHEBI:138410"/>
    </reaction>
    <physiologicalReaction direction="left-to-right" evidence="10">
        <dbReference type="Rhea" id="RHEA:54941"/>
    </physiologicalReaction>
</comment>
<comment type="caution">
    <text evidence="13">The sequence shown here is derived from an EMBL/GenBank/DDBJ whole genome shotgun (WGS) entry which is preliminary data.</text>
</comment>
<proteinExistence type="inferred from homology"/>
<evidence type="ECO:0000256" key="8">
    <source>
        <dbReference type="ARBA" id="ARBA00041620"/>
    </source>
</evidence>
<dbReference type="PANTHER" id="PTHR11712:SF306">
    <property type="entry name" value="3-OXOACYL-[ACYL-CARRIER-PROTEIN] SYNTHASE 1"/>
    <property type="match status" value="1"/>
</dbReference>
<evidence type="ECO:0000313" key="13">
    <source>
        <dbReference type="EMBL" id="KUG24296.1"/>
    </source>
</evidence>
<keyword evidence="4" id="KW-0963">Cytoplasm</keyword>